<dbReference type="SUPFAM" id="SSF50891">
    <property type="entry name" value="Cyclophilin-like"/>
    <property type="match status" value="1"/>
</dbReference>
<dbReference type="Gene3D" id="3.20.20.70">
    <property type="entry name" value="Aldolase class I"/>
    <property type="match status" value="1"/>
</dbReference>
<dbReference type="AlphaFoldDB" id="A0AB37HBI2"/>
<dbReference type="RefSeq" id="WP_107958125.1">
    <property type="nucleotide sequence ID" value="NZ_CP066701.1"/>
</dbReference>
<dbReference type="InterPro" id="IPR029000">
    <property type="entry name" value="Cyclophilin-like_dom_sf"/>
</dbReference>
<dbReference type="InterPro" id="IPR017853">
    <property type="entry name" value="GH"/>
</dbReference>
<feature type="domain" description="6-phospho-N-acetylmuramidase N-terminal" evidence="2">
    <location>
        <begin position="4"/>
        <end position="237"/>
    </location>
</feature>
<dbReference type="InterPro" id="IPR008589">
    <property type="entry name" value="MupG"/>
</dbReference>
<feature type="domain" description="6-phospho-N-acetylmuramidase C-terminal" evidence="1">
    <location>
        <begin position="243"/>
        <end position="356"/>
    </location>
</feature>
<dbReference type="SUPFAM" id="SSF51445">
    <property type="entry name" value="(Trans)glycosidases"/>
    <property type="match status" value="1"/>
</dbReference>
<evidence type="ECO:0000259" key="2">
    <source>
        <dbReference type="Pfam" id="PF19200"/>
    </source>
</evidence>
<sequence length="362" mass="41586">MRQLGISVYPQYGTVKEQIDYLEKASSYGFTRMFTCLMSASEEKDLHTLKVLLAKANELGFEIIADVSPSVFQDLNLSFRDLGYFKELGLSGLRLDLGFSGLEESIMSLNEYGLKIELNMSQGTNYLEQILSYSPNKHTLIGCHNFYPRKYTGLSREHFIKCSKQYKEHGIRTAAMISSSHAKYGPWPVQEGLPTLEEHRYLPITVQAKDLYNTGLIDDLIIGNSFASNEELKQLSELNRYLLELSVDFVPNVSELEKKIALEKIHVNRGDVSAYVIRSTESRVQYKQESIPAHDTQSIKRGSVTIDNDHYERYKGELHIALQEMENEGKTNTIGYIVKEETFLLNKIRPWQKFRLVERTER</sequence>
<evidence type="ECO:0000313" key="4">
    <source>
        <dbReference type="Proteomes" id="UP000595512"/>
    </source>
</evidence>
<evidence type="ECO:0000259" key="1">
    <source>
        <dbReference type="Pfam" id="PF05913"/>
    </source>
</evidence>
<gene>
    <name evidence="3" type="ORF">JGZ69_03620</name>
</gene>
<dbReference type="Proteomes" id="UP000595512">
    <property type="component" value="Chromosome"/>
</dbReference>
<reference evidence="3 4" key="1">
    <citation type="submission" date="2020-12" db="EMBL/GenBank/DDBJ databases">
        <title>Taxonomic evaluation of the Bacillus sporothermodurans group of bacteria based on whole genome sequences.</title>
        <authorList>
            <person name="Fiedler G."/>
            <person name="Herbstmann A.-D."/>
            <person name="Doll E."/>
            <person name="Wenning M."/>
            <person name="Brinks E."/>
            <person name="Kabisch J."/>
            <person name="Breitenwieser F."/>
            <person name="Lappann M."/>
            <person name="Boehnlein C."/>
            <person name="Franz C."/>
        </authorList>
    </citation>
    <scope>NUCLEOTIDE SEQUENCE [LARGE SCALE GENOMIC DNA]</scope>
    <source>
        <strain evidence="3 4">DSM 10599</strain>
    </source>
</reference>
<evidence type="ECO:0000313" key="3">
    <source>
        <dbReference type="EMBL" id="QQX26039.1"/>
    </source>
</evidence>
<dbReference type="Pfam" id="PF19200">
    <property type="entry name" value="MupG_N"/>
    <property type="match status" value="1"/>
</dbReference>
<proteinExistence type="predicted"/>
<protein>
    <submittedName>
        <fullName evidence="3">DUF871 domain-containing protein</fullName>
    </submittedName>
</protein>
<dbReference type="KEGG" id="hspo:JGZ69_03620"/>
<dbReference type="Gene3D" id="2.40.100.10">
    <property type="entry name" value="Cyclophilin-like"/>
    <property type="match status" value="1"/>
</dbReference>
<dbReference type="PANTHER" id="PTHR38435:SF1">
    <property type="entry name" value="DUF871 DOMAIN-CONTAINING PROTEIN"/>
    <property type="match status" value="1"/>
</dbReference>
<dbReference type="InterPro" id="IPR043797">
    <property type="entry name" value="MupG_N"/>
</dbReference>
<dbReference type="EMBL" id="CP066701">
    <property type="protein sequence ID" value="QQX26039.1"/>
    <property type="molecule type" value="Genomic_DNA"/>
</dbReference>
<name>A0AB37HBI2_9BACI</name>
<dbReference type="Pfam" id="PF05913">
    <property type="entry name" value="MupG_C"/>
    <property type="match status" value="1"/>
</dbReference>
<organism evidence="3 4">
    <name type="scientific">Heyndrickxia sporothermodurans</name>
    <dbReference type="NCBI Taxonomy" id="46224"/>
    <lineage>
        <taxon>Bacteria</taxon>
        <taxon>Bacillati</taxon>
        <taxon>Bacillota</taxon>
        <taxon>Bacilli</taxon>
        <taxon>Bacillales</taxon>
        <taxon>Bacillaceae</taxon>
        <taxon>Heyndrickxia</taxon>
    </lineage>
</organism>
<dbReference type="InterPro" id="IPR013785">
    <property type="entry name" value="Aldolase_TIM"/>
</dbReference>
<accession>A0AB37HBI2</accession>
<dbReference type="InterPro" id="IPR043894">
    <property type="entry name" value="MupG_C"/>
</dbReference>
<dbReference type="PANTHER" id="PTHR38435">
    <property type="match status" value="1"/>
</dbReference>